<evidence type="ECO:0000313" key="1">
    <source>
        <dbReference type="EMBL" id="MDY0404635.1"/>
    </source>
</evidence>
<reference evidence="1 2" key="1">
    <citation type="submission" date="2023-10" db="EMBL/GenBank/DDBJ databases">
        <title>179-bfca-hs.</title>
        <authorList>
            <person name="Miliotis G."/>
            <person name="Sengupta P."/>
            <person name="Hameed A."/>
            <person name="Chuvochina M."/>
            <person name="Mcdonagh F."/>
            <person name="Simpson A.C."/>
            <person name="Singh N.K."/>
            <person name="Rekha P.D."/>
            <person name="Raman K."/>
            <person name="Hugenholtz P."/>
            <person name="Venkateswaran K."/>
        </authorList>
    </citation>
    <scope>NUCLEOTIDE SEQUENCE [LARGE SCALE GENOMIC DNA]</scope>
    <source>
        <strain evidence="1 2">179-BFC-A-HS</strain>
    </source>
</reference>
<protein>
    <submittedName>
        <fullName evidence="1">Uncharacterized protein</fullName>
    </submittedName>
</protein>
<dbReference type="RefSeq" id="WP_306065592.1">
    <property type="nucleotide sequence ID" value="NZ_JAROCA020000001.1"/>
</dbReference>
<proteinExistence type="predicted"/>
<evidence type="ECO:0000313" key="2">
    <source>
        <dbReference type="Proteomes" id="UP001228376"/>
    </source>
</evidence>
<accession>A0ABU5CGG3</accession>
<sequence length="57" mass="6723">MLRRGRAIDLISEVTKLDKQELEILKRKLYKFGVEQYAKRLFFLFGFQSKNTAAISL</sequence>
<dbReference type="Proteomes" id="UP001228376">
    <property type="component" value="Unassembled WGS sequence"/>
</dbReference>
<keyword evidence="2" id="KW-1185">Reference proteome</keyword>
<organism evidence="1 2">
    <name type="scientific">Tigheibacillus jepli</name>
    <dbReference type="NCBI Taxonomy" id="3035914"/>
    <lineage>
        <taxon>Bacteria</taxon>
        <taxon>Bacillati</taxon>
        <taxon>Bacillota</taxon>
        <taxon>Bacilli</taxon>
        <taxon>Bacillales</taxon>
        <taxon>Bacillaceae</taxon>
        <taxon>Tigheibacillus</taxon>
    </lineage>
</organism>
<dbReference type="EMBL" id="JAROCA020000001">
    <property type="protein sequence ID" value="MDY0404635.1"/>
    <property type="molecule type" value="Genomic_DNA"/>
</dbReference>
<gene>
    <name evidence="1" type="ORF">P5G51_003730</name>
</gene>
<comment type="caution">
    <text evidence="1">The sequence shown here is derived from an EMBL/GenBank/DDBJ whole genome shotgun (WGS) entry which is preliminary data.</text>
</comment>
<name>A0ABU5CGG3_9BACI</name>